<dbReference type="SUPFAM" id="SSF56672">
    <property type="entry name" value="DNA/RNA polymerases"/>
    <property type="match status" value="1"/>
</dbReference>
<evidence type="ECO:0000313" key="4">
    <source>
        <dbReference type="Proteomes" id="UP000306441"/>
    </source>
</evidence>
<dbReference type="PANTHER" id="PTHR34047">
    <property type="entry name" value="NUCLEAR INTRON MATURASE 1, MITOCHONDRIAL-RELATED"/>
    <property type="match status" value="1"/>
</dbReference>
<dbReference type="Pfam" id="PF00078">
    <property type="entry name" value="RVT_1"/>
    <property type="match status" value="1"/>
</dbReference>
<protein>
    <submittedName>
        <fullName evidence="3">Reverse transcriptase</fullName>
    </submittedName>
</protein>
<dbReference type="GO" id="GO:0003964">
    <property type="term" value="F:RNA-directed DNA polymerase activity"/>
    <property type="evidence" value="ECO:0007669"/>
    <property type="project" value="UniProtKB-KW"/>
</dbReference>
<organism evidence="3 4">
    <name type="scientific">Ollibium composti</name>
    <dbReference type="NCBI Taxonomy" id="2675109"/>
    <lineage>
        <taxon>Bacteria</taxon>
        <taxon>Pseudomonadati</taxon>
        <taxon>Pseudomonadota</taxon>
        <taxon>Alphaproteobacteria</taxon>
        <taxon>Hyphomicrobiales</taxon>
        <taxon>Phyllobacteriaceae</taxon>
        <taxon>Ollibium</taxon>
    </lineage>
</organism>
<keyword evidence="3" id="KW-0695">RNA-directed DNA polymerase</keyword>
<keyword evidence="3" id="KW-0808">Transferase</keyword>
<gene>
    <name evidence="3" type="ORF">E6C48_04160</name>
</gene>
<evidence type="ECO:0000256" key="1">
    <source>
        <dbReference type="ARBA" id="ARBA00034120"/>
    </source>
</evidence>
<dbReference type="InterPro" id="IPR000477">
    <property type="entry name" value="RT_dom"/>
</dbReference>
<dbReference type="InterPro" id="IPR051083">
    <property type="entry name" value="GrpII_Intron_Splice-Mob/Def"/>
</dbReference>
<feature type="domain" description="Reverse transcriptase" evidence="2">
    <location>
        <begin position="33"/>
        <end position="359"/>
    </location>
</feature>
<dbReference type="PANTHER" id="PTHR34047:SF8">
    <property type="entry name" value="PROTEIN YKFC"/>
    <property type="match status" value="1"/>
</dbReference>
<evidence type="ECO:0000313" key="3">
    <source>
        <dbReference type="EMBL" id="THF58856.1"/>
    </source>
</evidence>
<comment type="caution">
    <text evidence="3">The sequence shown here is derived from an EMBL/GenBank/DDBJ whole genome shotgun (WGS) entry which is preliminary data.</text>
</comment>
<keyword evidence="3" id="KW-0548">Nucleotidyltransferase</keyword>
<name>A0ABY2QA63_9HYPH</name>
<keyword evidence="4" id="KW-1185">Reference proteome</keyword>
<proteinExistence type="inferred from homology"/>
<dbReference type="PROSITE" id="PS50878">
    <property type="entry name" value="RT_POL"/>
    <property type="match status" value="1"/>
</dbReference>
<dbReference type="EMBL" id="SSNY01000002">
    <property type="protein sequence ID" value="THF58856.1"/>
    <property type="molecule type" value="Genomic_DNA"/>
</dbReference>
<reference evidence="3 4" key="1">
    <citation type="submission" date="2019-04" db="EMBL/GenBank/DDBJ databases">
        <title>Mesorhizobium composti sp. nov., isolated from compost.</title>
        <authorList>
            <person name="Lin S.-Y."/>
            <person name="Hameed A."/>
            <person name="Hsieh Y.-T."/>
            <person name="Young C.-C."/>
        </authorList>
    </citation>
    <scope>NUCLEOTIDE SEQUENCE [LARGE SCALE GENOMIC DNA]</scope>
    <source>
        <strain evidence="3 4">CC-YTH430</strain>
    </source>
</reference>
<dbReference type="InterPro" id="IPR043502">
    <property type="entry name" value="DNA/RNA_pol_sf"/>
</dbReference>
<evidence type="ECO:0000259" key="2">
    <source>
        <dbReference type="PROSITE" id="PS50878"/>
    </source>
</evidence>
<sequence length="479" mass="54866">MTIEWKPALKGYCHFDGHMSVKDAVLLATDPVRVARHPFYPFIRYHQRWTKYAEKGQSGKEKIRPIRYAARADAYIFSYYRYLLSRDYEARLQNENLTENVLAYRRILDSSGSGKCNIHFAMDGIKKIRNLGRCCAIAMDISNFFESIDHGVLKEAWKDVIGGSRLPPDHYAVYKAITAYSVVDKEKLYERLGYYGVKGHNKTGDPIKGYLKPPRDIPTKLTTGAEFRRAVAGGNGYRSLIDQNRKPFGVPQGAPISDLLANLYLLKFDMEVRDRVAALGGAYYRYSDDILIVTPQEPNEASDLEAWVRNTIRKYGDKIKIKPEKSALFHFQPSGDNQLWTRVSGDQGKNGLEYLGFRYDGRYMYLRDSTISNFLRKVTRGAKRAAHFAARRYPNKSAVQIFDLFDVDGFIQRYGRVEDFESKAGDVHNWTFWTYVTHAADVCGPLGRPIFKQLRHQRGAISGRIMGAIVNAVKWRDRA</sequence>
<comment type="similarity">
    <text evidence="1">Belongs to the bacterial reverse transcriptase family.</text>
</comment>
<dbReference type="Proteomes" id="UP000306441">
    <property type="component" value="Unassembled WGS sequence"/>
</dbReference>
<accession>A0ABY2QA63</accession>